<protein>
    <submittedName>
        <fullName evidence="1">Uncharacterized protein</fullName>
    </submittedName>
</protein>
<dbReference type="OrthoDB" id="61942at2759"/>
<sequence length="86" mass="9393">MSVARLTRLTKDLTSLAPWAVPGSILAGWMAWPALTPAFKEQTLGLKPTPVSMTLTSGNNKDVFRSSGKYKYVKSEIGEPPVLEEE</sequence>
<evidence type="ECO:0000313" key="2">
    <source>
        <dbReference type="Proteomes" id="UP000054928"/>
    </source>
</evidence>
<dbReference type="AlphaFoldDB" id="A0A0P1AF09"/>
<accession>A0A0P1AF09</accession>
<reference evidence="2" key="1">
    <citation type="submission" date="2014-09" db="EMBL/GenBank/DDBJ databases">
        <authorList>
            <person name="Sharma Rahul"/>
            <person name="Thines Marco"/>
        </authorList>
    </citation>
    <scope>NUCLEOTIDE SEQUENCE [LARGE SCALE GENOMIC DNA]</scope>
</reference>
<dbReference type="EMBL" id="CCYD01000349">
    <property type="protein sequence ID" value="CEG39070.1"/>
    <property type="molecule type" value="Genomic_DNA"/>
</dbReference>
<proteinExistence type="predicted"/>
<evidence type="ECO:0000313" key="1">
    <source>
        <dbReference type="EMBL" id="CEG39070.1"/>
    </source>
</evidence>
<dbReference type="OMA" id="IVAWCAW"/>
<dbReference type="RefSeq" id="XP_024575439.1">
    <property type="nucleotide sequence ID" value="XM_024724576.1"/>
</dbReference>
<dbReference type="Proteomes" id="UP000054928">
    <property type="component" value="Unassembled WGS sequence"/>
</dbReference>
<organism evidence="1 2">
    <name type="scientific">Plasmopara halstedii</name>
    <name type="common">Downy mildew of sunflower</name>
    <dbReference type="NCBI Taxonomy" id="4781"/>
    <lineage>
        <taxon>Eukaryota</taxon>
        <taxon>Sar</taxon>
        <taxon>Stramenopiles</taxon>
        <taxon>Oomycota</taxon>
        <taxon>Peronosporomycetes</taxon>
        <taxon>Peronosporales</taxon>
        <taxon>Peronosporaceae</taxon>
        <taxon>Plasmopara</taxon>
    </lineage>
</organism>
<name>A0A0P1AF09_PLAHL</name>
<keyword evidence="2" id="KW-1185">Reference proteome</keyword>
<dbReference type="GeneID" id="36404187"/>